<evidence type="ECO:0000313" key="2">
    <source>
        <dbReference type="EMBL" id="RUT00555.1"/>
    </source>
</evidence>
<dbReference type="InterPro" id="IPR006119">
    <property type="entry name" value="Resolv_N"/>
</dbReference>
<dbReference type="EMBL" id="RSCL01000023">
    <property type="protein sequence ID" value="RUT00555.1"/>
    <property type="molecule type" value="Genomic_DNA"/>
</dbReference>
<dbReference type="Gene3D" id="3.40.50.1390">
    <property type="entry name" value="Resolvase, N-terminal catalytic domain"/>
    <property type="match status" value="1"/>
</dbReference>
<keyword evidence="3" id="KW-1185">Reference proteome</keyword>
<feature type="domain" description="Resolvase/invertase-type recombinase catalytic" evidence="1">
    <location>
        <begin position="55"/>
        <end position="194"/>
    </location>
</feature>
<dbReference type="SMART" id="SM00857">
    <property type="entry name" value="Resolvase"/>
    <property type="match status" value="1"/>
</dbReference>
<dbReference type="SUPFAM" id="SSF53041">
    <property type="entry name" value="Resolvase-like"/>
    <property type="match status" value="1"/>
</dbReference>
<dbReference type="GO" id="GO:0000150">
    <property type="term" value="F:DNA strand exchange activity"/>
    <property type="evidence" value="ECO:0007669"/>
    <property type="project" value="InterPro"/>
</dbReference>
<proteinExistence type="predicted"/>
<dbReference type="PROSITE" id="PS51736">
    <property type="entry name" value="RECOMBINASES_3"/>
    <property type="match status" value="1"/>
</dbReference>
<organism evidence="2 3">
    <name type="scientific">Dulcicalothrix desertica PCC 7102</name>
    <dbReference type="NCBI Taxonomy" id="232991"/>
    <lineage>
        <taxon>Bacteria</taxon>
        <taxon>Bacillati</taxon>
        <taxon>Cyanobacteriota</taxon>
        <taxon>Cyanophyceae</taxon>
        <taxon>Nostocales</taxon>
        <taxon>Calotrichaceae</taxon>
        <taxon>Dulcicalothrix</taxon>
    </lineage>
</organism>
<name>A0A433V397_9CYAN</name>
<dbReference type="GO" id="GO:0003677">
    <property type="term" value="F:DNA binding"/>
    <property type="evidence" value="ECO:0007669"/>
    <property type="project" value="InterPro"/>
</dbReference>
<dbReference type="InterPro" id="IPR051491">
    <property type="entry name" value="Recombinase/Transposase-rel"/>
</dbReference>
<gene>
    <name evidence="2" type="ORF">DSM106972_073260</name>
</gene>
<evidence type="ECO:0000259" key="1">
    <source>
        <dbReference type="PROSITE" id="PS51736"/>
    </source>
</evidence>
<comment type="caution">
    <text evidence="2">The sequence shown here is derived from an EMBL/GenBank/DDBJ whole genome shotgun (WGS) entry which is preliminary data.</text>
</comment>
<dbReference type="InterPro" id="IPR048046">
    <property type="entry name" value="Transpos_IS607"/>
</dbReference>
<protein>
    <submittedName>
        <fullName evidence="2">IS607 family transposase</fullName>
    </submittedName>
</protein>
<reference evidence="2" key="1">
    <citation type="submission" date="2018-12" db="EMBL/GenBank/DDBJ databases">
        <authorList>
            <person name="Will S."/>
            <person name="Neumann-Schaal M."/>
            <person name="Henke P."/>
        </authorList>
    </citation>
    <scope>NUCLEOTIDE SEQUENCE</scope>
    <source>
        <strain evidence="2">PCC 7102</strain>
    </source>
</reference>
<sequence length="197" mass="22645">MKLSDYAKFMGIAYHTAWKHYKNGLIPYPTRQLPSGAVIVDFDPKNEPGYKKHTKAAIYARVSSAENRKNLESQSERLSRYSEAKGYQIIHVVKEVGSGLNDNRKKLEKLLKRDDFDVLVVEHKDSLSRFGTNYMDLLLSRLGIRLEIMNMAENGRDELMTDLVAIITSFSARLYGQRRAKRKTEKIIAELESETED</sequence>
<reference evidence="2" key="2">
    <citation type="journal article" date="2019" name="Genome Biol. Evol.">
        <title>Day and night: Metabolic profiles and evolutionary relationships of six axenic non-marine cyanobacteria.</title>
        <authorList>
            <person name="Will S.E."/>
            <person name="Henke P."/>
            <person name="Boedeker C."/>
            <person name="Huang S."/>
            <person name="Brinkmann H."/>
            <person name="Rohde M."/>
            <person name="Jarek M."/>
            <person name="Friedl T."/>
            <person name="Seufert S."/>
            <person name="Schumacher M."/>
            <person name="Overmann J."/>
            <person name="Neumann-Schaal M."/>
            <person name="Petersen J."/>
        </authorList>
    </citation>
    <scope>NUCLEOTIDE SEQUENCE [LARGE SCALE GENOMIC DNA]</scope>
    <source>
        <strain evidence="2">PCC 7102</strain>
    </source>
</reference>
<dbReference type="OrthoDB" id="460054at2"/>
<dbReference type="PANTHER" id="PTHR36172:SF1">
    <property type="entry name" value="RESOLVASE-RELATED"/>
    <property type="match status" value="1"/>
</dbReference>
<evidence type="ECO:0000313" key="3">
    <source>
        <dbReference type="Proteomes" id="UP000271624"/>
    </source>
</evidence>
<dbReference type="PANTHER" id="PTHR36172">
    <property type="match status" value="1"/>
</dbReference>
<dbReference type="NCBIfam" id="NF033518">
    <property type="entry name" value="transpos_IS607"/>
    <property type="match status" value="1"/>
</dbReference>
<dbReference type="AlphaFoldDB" id="A0A433V397"/>
<accession>A0A433V397</accession>
<dbReference type="Gene3D" id="1.10.287.2170">
    <property type="match status" value="1"/>
</dbReference>
<dbReference type="RefSeq" id="WP_127085432.1">
    <property type="nucleotide sequence ID" value="NZ_RSCL01000023.1"/>
</dbReference>
<dbReference type="InterPro" id="IPR036162">
    <property type="entry name" value="Resolvase-like_N_sf"/>
</dbReference>
<dbReference type="Proteomes" id="UP000271624">
    <property type="component" value="Unassembled WGS sequence"/>
</dbReference>
<dbReference type="Pfam" id="PF00239">
    <property type="entry name" value="Resolvase"/>
    <property type="match status" value="1"/>
</dbReference>